<evidence type="ECO:0000313" key="3">
    <source>
        <dbReference type="Proteomes" id="UP001165367"/>
    </source>
</evidence>
<dbReference type="Pfam" id="PF14206">
    <property type="entry name" value="Cys_rich_CPCC"/>
    <property type="match status" value="1"/>
</dbReference>
<evidence type="ECO:0000313" key="2">
    <source>
        <dbReference type="EMBL" id="MCG2618126.1"/>
    </source>
</evidence>
<sequence length="90" mass="10248">MRAIKISCFCCGYKTISDGETGLWEICPVCFWENDVTDGNIDKISGANKTSLREAQKNFQEFGACEKAMIKNVRSPKPCEERDTDWEPFD</sequence>
<organism evidence="2 3">
    <name type="scientific">Terrimonas ginsenosidimutans</name>
    <dbReference type="NCBI Taxonomy" id="2908004"/>
    <lineage>
        <taxon>Bacteria</taxon>
        <taxon>Pseudomonadati</taxon>
        <taxon>Bacteroidota</taxon>
        <taxon>Chitinophagia</taxon>
        <taxon>Chitinophagales</taxon>
        <taxon>Chitinophagaceae</taxon>
        <taxon>Terrimonas</taxon>
    </lineage>
</organism>
<gene>
    <name evidence="2" type="ORF">LZZ85_27735</name>
</gene>
<proteinExistence type="predicted"/>
<dbReference type="RefSeq" id="WP_237877307.1">
    <property type="nucleotide sequence ID" value="NZ_JAKLTR010000034.1"/>
</dbReference>
<dbReference type="Proteomes" id="UP001165367">
    <property type="component" value="Unassembled WGS sequence"/>
</dbReference>
<reference evidence="2" key="1">
    <citation type="submission" date="2022-01" db="EMBL/GenBank/DDBJ databases">
        <authorList>
            <person name="Jo J.-H."/>
            <person name="Im W.-T."/>
        </authorList>
    </citation>
    <scope>NUCLEOTIDE SEQUENCE</scope>
    <source>
        <strain evidence="2">NA20</strain>
    </source>
</reference>
<keyword evidence="3" id="KW-1185">Reference proteome</keyword>
<name>A0ABS9L0I9_9BACT</name>
<protein>
    <recommendedName>
        <fullName evidence="1">Cysteine-rich CPCC domain-containing protein</fullName>
    </recommendedName>
</protein>
<evidence type="ECO:0000259" key="1">
    <source>
        <dbReference type="Pfam" id="PF14206"/>
    </source>
</evidence>
<dbReference type="InterPro" id="IPR025983">
    <property type="entry name" value="Cys_rich_CPCC"/>
</dbReference>
<feature type="domain" description="Cysteine-rich CPCC" evidence="1">
    <location>
        <begin position="7"/>
        <end position="78"/>
    </location>
</feature>
<dbReference type="EMBL" id="JAKLTR010000034">
    <property type="protein sequence ID" value="MCG2618126.1"/>
    <property type="molecule type" value="Genomic_DNA"/>
</dbReference>
<accession>A0ABS9L0I9</accession>
<comment type="caution">
    <text evidence="2">The sequence shown here is derived from an EMBL/GenBank/DDBJ whole genome shotgun (WGS) entry which is preliminary data.</text>
</comment>